<dbReference type="AlphaFoldDB" id="A0A7K9CXC0"/>
<evidence type="ECO:0000313" key="5">
    <source>
        <dbReference type="Proteomes" id="UP000518305"/>
    </source>
</evidence>
<dbReference type="Proteomes" id="UP000518305">
    <property type="component" value="Unassembled WGS sequence"/>
</dbReference>
<proteinExistence type="inferred from homology"/>
<protein>
    <submittedName>
        <fullName evidence="4">F1142 protein</fullName>
    </submittedName>
</protein>
<dbReference type="EMBL" id="VWZJ01002691">
    <property type="protein sequence ID" value="NXG56799.1"/>
    <property type="molecule type" value="Genomic_DNA"/>
</dbReference>
<gene>
    <name evidence="4" type="primary">Fam114a2</name>
    <name evidence="4" type="ORF">HEMCOM_R01789</name>
</gene>
<keyword evidence="2" id="KW-0597">Phosphoprotein</keyword>
<evidence type="ECO:0000256" key="3">
    <source>
        <dbReference type="SAM" id="MobiDB-lite"/>
    </source>
</evidence>
<organism evidence="4 5">
    <name type="scientific">Hemiprocne comata</name>
    <dbReference type="NCBI Taxonomy" id="243314"/>
    <lineage>
        <taxon>Eukaryota</taxon>
        <taxon>Metazoa</taxon>
        <taxon>Chordata</taxon>
        <taxon>Craniata</taxon>
        <taxon>Vertebrata</taxon>
        <taxon>Euteleostomi</taxon>
        <taxon>Archelosauria</taxon>
        <taxon>Archosauria</taxon>
        <taxon>Dinosauria</taxon>
        <taxon>Saurischia</taxon>
        <taxon>Theropoda</taxon>
        <taxon>Coelurosauria</taxon>
        <taxon>Aves</taxon>
        <taxon>Neognathae</taxon>
        <taxon>Neoaves</taxon>
        <taxon>Strisores</taxon>
        <taxon>Apodiformes</taxon>
        <taxon>Apodidae</taxon>
        <taxon>Hemiprocninae</taxon>
        <taxon>Hemiprocne</taxon>
    </lineage>
</organism>
<feature type="compositionally biased region" description="Basic and acidic residues" evidence="3">
    <location>
        <begin position="128"/>
        <end position="138"/>
    </location>
</feature>
<evidence type="ECO:0000256" key="2">
    <source>
        <dbReference type="ARBA" id="ARBA00022553"/>
    </source>
</evidence>
<feature type="non-terminal residue" evidence="4">
    <location>
        <position position="1"/>
    </location>
</feature>
<evidence type="ECO:0000256" key="1">
    <source>
        <dbReference type="ARBA" id="ARBA00006903"/>
    </source>
</evidence>
<dbReference type="OrthoDB" id="5597648at2759"/>
<feature type="compositionally biased region" description="Acidic residues" evidence="3">
    <location>
        <begin position="32"/>
        <end position="42"/>
    </location>
</feature>
<reference evidence="4 5" key="1">
    <citation type="submission" date="2019-09" db="EMBL/GenBank/DDBJ databases">
        <title>Bird 10,000 Genomes (B10K) Project - Family phase.</title>
        <authorList>
            <person name="Zhang G."/>
        </authorList>
    </citation>
    <scope>NUCLEOTIDE SEQUENCE [LARGE SCALE GENOMIC DNA]</scope>
    <source>
        <strain evidence="4">B10K-DU-001-23</strain>
        <tissue evidence="4">Muscle</tissue>
    </source>
</reference>
<feature type="non-terminal residue" evidence="4">
    <location>
        <position position="504"/>
    </location>
</feature>
<feature type="compositionally biased region" description="Basic and acidic residues" evidence="3">
    <location>
        <begin position="1"/>
        <end position="26"/>
    </location>
</feature>
<feature type="region of interest" description="Disordered" evidence="3">
    <location>
        <begin position="1"/>
        <end position="68"/>
    </location>
</feature>
<dbReference type="InterPro" id="IPR007998">
    <property type="entry name" value="DUF719"/>
</dbReference>
<dbReference type="Pfam" id="PF05334">
    <property type="entry name" value="DUF719"/>
    <property type="match status" value="1"/>
</dbReference>
<feature type="region of interest" description="Disordered" evidence="3">
    <location>
        <begin position="117"/>
        <end position="149"/>
    </location>
</feature>
<comment type="similarity">
    <text evidence="1">Belongs to the FAM114 family.</text>
</comment>
<sequence length="504" mass="55260">MSEKDSSENLKEETSYKDENGQKAEELGCAESNEEREQEQEPEPVPMTRKRPEPKPPSQAAATEKPAAETLKVYSPAAVQTGWGYWGSWGKSLLSTATATVATVGQGISNVIEKAETTLGIPSPSEISEMKDATRGHENPGASSTDAVDDGSSFPIAGALGVLSTISTALQSTGKSVISGGLDALEFIGKKTMDVIAEGDPGFKKTKSLMNRNSTLSQVLREAKEREEQQTATEVAMATEKKAHYGLLFDEFQGLSHLEALEMLSRESESKVKSVLNAFSGDELDTLKEELEQLKEAFSLPEFFEEEEEEKKGDEEFTKEVTELFSELCISSKPDKLVMVRTSAHEWIARFNSSLPKEEEESEGNQEVESRDHDHHAKKSVEDIHAFAIRSLAELTACSIEMFHKTAALFLHGQRQEVTATDRAKSLSQMTIVLCKELSTFSKEFSACLTTAGVKEKADVLNPLITGVFLEASNSASYIQDAFQLLLPVLQISLIEARTELSQQ</sequence>
<name>A0A7K9CXC0_9AVES</name>
<dbReference type="PANTHER" id="PTHR12842">
    <property type="entry name" value="FI01459P"/>
    <property type="match status" value="1"/>
</dbReference>
<dbReference type="PANTHER" id="PTHR12842:SF3">
    <property type="entry name" value="PROTEIN FAM114A2"/>
    <property type="match status" value="1"/>
</dbReference>
<accession>A0A7K9CXC0</accession>
<evidence type="ECO:0000313" key="4">
    <source>
        <dbReference type="EMBL" id="NXG56799.1"/>
    </source>
</evidence>
<comment type="caution">
    <text evidence="4">The sequence shown here is derived from an EMBL/GenBank/DDBJ whole genome shotgun (WGS) entry which is preliminary data.</text>
</comment>
<keyword evidence="5" id="KW-1185">Reference proteome</keyword>
<feature type="region of interest" description="Disordered" evidence="3">
    <location>
        <begin position="354"/>
        <end position="376"/>
    </location>
</feature>